<accession>A0A402DLK0</accession>
<evidence type="ECO:0000313" key="3">
    <source>
        <dbReference type="EMBL" id="GCE74995.1"/>
    </source>
</evidence>
<dbReference type="AlphaFoldDB" id="A0A402DLK0"/>
<comment type="similarity">
    <text evidence="1">Belongs to the AHA1 family.</text>
</comment>
<reference evidence="3 4" key="1">
    <citation type="submission" date="2019-01" db="EMBL/GenBank/DDBJ databases">
        <title>Draft genome sequence of Cellulomonas takizawaensis strain TKZ-21.</title>
        <authorList>
            <person name="Yamamura H."/>
            <person name="Hayashi T."/>
            <person name="Hamada M."/>
            <person name="Serisawa Y."/>
            <person name="Matsuyama K."/>
            <person name="Nakagawa Y."/>
            <person name="Otoguro M."/>
            <person name="Yanagida F."/>
            <person name="Hayakawa M."/>
        </authorList>
    </citation>
    <scope>NUCLEOTIDE SEQUENCE [LARGE SCALE GENOMIC DNA]</scope>
    <source>
        <strain evidence="3 4">NBRC12680</strain>
    </source>
</reference>
<dbReference type="Proteomes" id="UP000289954">
    <property type="component" value="Unassembled WGS sequence"/>
</dbReference>
<dbReference type="Gene3D" id="3.30.530.20">
    <property type="match status" value="1"/>
</dbReference>
<dbReference type="InterPro" id="IPR013538">
    <property type="entry name" value="ASHA1/2-like_C"/>
</dbReference>
<protein>
    <recommendedName>
        <fullName evidence="2">Activator of Hsp90 ATPase homologue 1/2-like C-terminal domain-containing protein</fullName>
    </recommendedName>
</protein>
<dbReference type="OrthoDB" id="268331at2"/>
<sequence>MDLTPLRHEYTVPCPPGAAFDLWVQGIGRWWHPDYSPDPDGFRGATIEPWVGGQVLLEDARLGAVPWGTVVEVDAPHRLVHTSVLGQDRTSPTTITVTFEPLPHDGTHVVFEHGGWSDENAEARAKFTEWPRILDRYAALAAQGG</sequence>
<dbReference type="RefSeq" id="WP_130779625.1">
    <property type="nucleotide sequence ID" value="NZ_BIMR01000005.1"/>
</dbReference>
<evidence type="ECO:0000259" key="2">
    <source>
        <dbReference type="Pfam" id="PF08327"/>
    </source>
</evidence>
<evidence type="ECO:0000256" key="1">
    <source>
        <dbReference type="ARBA" id="ARBA00006817"/>
    </source>
</evidence>
<evidence type="ECO:0000313" key="4">
    <source>
        <dbReference type="Proteomes" id="UP000289954"/>
    </source>
</evidence>
<feature type="domain" description="Activator of Hsp90 ATPase homologue 1/2-like C-terminal" evidence="2">
    <location>
        <begin position="15"/>
        <end position="140"/>
    </location>
</feature>
<comment type="caution">
    <text evidence="3">The sequence shown here is derived from an EMBL/GenBank/DDBJ whole genome shotgun (WGS) entry which is preliminary data.</text>
</comment>
<dbReference type="InterPro" id="IPR023393">
    <property type="entry name" value="START-like_dom_sf"/>
</dbReference>
<keyword evidence="4" id="KW-1185">Reference proteome</keyword>
<dbReference type="Pfam" id="PF08327">
    <property type="entry name" value="AHSA1"/>
    <property type="match status" value="1"/>
</dbReference>
<proteinExistence type="inferred from homology"/>
<dbReference type="SUPFAM" id="SSF55961">
    <property type="entry name" value="Bet v1-like"/>
    <property type="match status" value="1"/>
</dbReference>
<gene>
    <name evidence="3" type="ORF">CBZ_00510</name>
</gene>
<organism evidence="3 4">
    <name type="scientific">Cellulomonas biazotea</name>
    <dbReference type="NCBI Taxonomy" id="1709"/>
    <lineage>
        <taxon>Bacteria</taxon>
        <taxon>Bacillati</taxon>
        <taxon>Actinomycetota</taxon>
        <taxon>Actinomycetes</taxon>
        <taxon>Micrococcales</taxon>
        <taxon>Cellulomonadaceae</taxon>
        <taxon>Cellulomonas</taxon>
    </lineage>
</organism>
<dbReference type="EMBL" id="BIMR01000005">
    <property type="protein sequence ID" value="GCE74995.1"/>
    <property type="molecule type" value="Genomic_DNA"/>
</dbReference>
<name>A0A402DLK0_9CELL</name>